<dbReference type="GO" id="GO:0016491">
    <property type="term" value="F:oxidoreductase activity"/>
    <property type="evidence" value="ECO:0007669"/>
    <property type="project" value="UniProtKB-KW"/>
</dbReference>
<evidence type="ECO:0000256" key="3">
    <source>
        <dbReference type="ARBA" id="ARBA00022643"/>
    </source>
</evidence>
<dbReference type="PANTHER" id="PTHR43425:SF2">
    <property type="entry name" value="OXYGEN-INSENSITIVE NADPH NITROREDUCTASE"/>
    <property type="match status" value="1"/>
</dbReference>
<dbReference type="AlphaFoldDB" id="A0A480AXY2"/>
<accession>A0A480AXY2</accession>
<dbReference type="Gene3D" id="3.40.109.10">
    <property type="entry name" value="NADH Oxidase"/>
    <property type="match status" value="1"/>
</dbReference>
<dbReference type="InterPro" id="IPR029479">
    <property type="entry name" value="Nitroreductase"/>
</dbReference>
<evidence type="ECO:0000256" key="2">
    <source>
        <dbReference type="ARBA" id="ARBA00022630"/>
    </source>
</evidence>
<feature type="domain" description="Nitroreductase" evidence="5">
    <location>
        <begin position="10"/>
        <end position="166"/>
    </location>
</feature>
<dbReference type="OrthoDB" id="3181400at2"/>
<protein>
    <submittedName>
        <fullName evidence="6">NADPH-dependent oxidoreductase</fullName>
    </submittedName>
</protein>
<proteinExistence type="inferred from homology"/>
<dbReference type="InterPro" id="IPR000415">
    <property type="entry name" value="Nitroreductase-like"/>
</dbReference>
<evidence type="ECO:0000256" key="4">
    <source>
        <dbReference type="ARBA" id="ARBA00023002"/>
    </source>
</evidence>
<comment type="caution">
    <text evidence="6">The sequence shown here is derived from an EMBL/GenBank/DDBJ whole genome shotgun (WGS) entry which is preliminary data.</text>
</comment>
<keyword evidence="3" id="KW-0288">FMN</keyword>
<dbReference type="Proteomes" id="UP000301751">
    <property type="component" value="Unassembled WGS sequence"/>
</dbReference>
<comment type="similarity">
    <text evidence="1">Belongs to the flavin oxidoreductase frp family.</text>
</comment>
<keyword evidence="4" id="KW-0560">Oxidoreductase</keyword>
<dbReference type="SUPFAM" id="SSF55469">
    <property type="entry name" value="FMN-dependent nitroreductase-like"/>
    <property type="match status" value="1"/>
</dbReference>
<keyword evidence="7" id="KW-1185">Reference proteome</keyword>
<name>A0A480AXY2_9BURK</name>
<reference evidence="7" key="1">
    <citation type="submission" date="2019-03" db="EMBL/GenBank/DDBJ databases">
        <title>Aquabacterium pictum sp.nov., the first bacteriochlorophyll a-containing freshwater bacterium in the genus Aquabacterium of the class Betaproteobacteria.</title>
        <authorList>
            <person name="Hirose S."/>
            <person name="Tank M."/>
            <person name="Hara E."/>
            <person name="Tamaki H."/>
            <person name="Takaichi S."/>
            <person name="Haruta S."/>
            <person name="Hanada S."/>
        </authorList>
    </citation>
    <scope>NUCLEOTIDE SEQUENCE [LARGE SCALE GENOMIC DNA]</scope>
    <source>
        <strain evidence="7">W35</strain>
    </source>
</reference>
<evidence type="ECO:0000256" key="1">
    <source>
        <dbReference type="ARBA" id="ARBA00008366"/>
    </source>
</evidence>
<dbReference type="InterPro" id="IPR016446">
    <property type="entry name" value="Flavin_OxRdtase_Frp"/>
</dbReference>
<keyword evidence="2" id="KW-0285">Flavoprotein</keyword>
<sequence>MTADAFSALLRQHRSIRCFQDRGIDPALVDRVLVQALQGSSSSGNLNLVSVIKTSDAARKQHLCTLHFDQPMVLQAPLVLTFCADSHRTRQWLAQRDARLGFADFISWHVAGYDAIILAQTTALALESHGLGICYMGTTLHAMQAIADFLDCPDHCLPVTSMVVGWPAESPPSRDRLPGAAWIHNERYQRPTPADIDAHFGEREERGRERYLALGPEMAARWAEHGIRSLAQFYTSKIKYDPDQFARDSAALEDLLRARGFGG</sequence>
<evidence type="ECO:0000313" key="6">
    <source>
        <dbReference type="EMBL" id="GCL66213.1"/>
    </source>
</evidence>
<evidence type="ECO:0000259" key="5">
    <source>
        <dbReference type="Pfam" id="PF00881"/>
    </source>
</evidence>
<dbReference type="RefSeq" id="WP_137735914.1">
    <property type="nucleotide sequence ID" value="NZ_BJCL01000028.1"/>
</dbReference>
<dbReference type="EMBL" id="BJCL01000028">
    <property type="protein sequence ID" value="GCL66213.1"/>
    <property type="molecule type" value="Genomic_DNA"/>
</dbReference>
<evidence type="ECO:0000313" key="7">
    <source>
        <dbReference type="Proteomes" id="UP000301751"/>
    </source>
</evidence>
<dbReference type="Pfam" id="PF00881">
    <property type="entry name" value="Nitroreductase"/>
    <property type="match status" value="1"/>
</dbReference>
<gene>
    <name evidence="6" type="ORF">AQPW35_52940</name>
</gene>
<organism evidence="6 7">
    <name type="scientific">Pseudaquabacterium pictum</name>
    <dbReference type="NCBI Taxonomy" id="2315236"/>
    <lineage>
        <taxon>Bacteria</taxon>
        <taxon>Pseudomonadati</taxon>
        <taxon>Pseudomonadota</taxon>
        <taxon>Betaproteobacteria</taxon>
        <taxon>Burkholderiales</taxon>
        <taxon>Sphaerotilaceae</taxon>
        <taxon>Pseudaquabacterium</taxon>
    </lineage>
</organism>
<dbReference type="PANTHER" id="PTHR43425">
    <property type="entry name" value="OXYGEN-INSENSITIVE NADPH NITROREDUCTASE"/>
    <property type="match status" value="1"/>
</dbReference>